<dbReference type="InterPro" id="IPR000276">
    <property type="entry name" value="GPCR_Rhodpsn"/>
</dbReference>
<dbReference type="SUPFAM" id="SSF81321">
    <property type="entry name" value="Family A G protein-coupled receptor-like"/>
    <property type="match status" value="1"/>
</dbReference>
<sequence>MVSFPYNTTSSYTTNGSADQTHQDNQGNVIAAIVLLASGLVGCTVALLALGRDFFEGKNPPTVCIGALVWVDFVGVFSTAVLVFNGIVKGEDWLKGFPQCSLQGFFTTAFGLSSGVVVTFMSLDRVVSLNSPFLYNKYATPRLARGSCLLLVTLCIALGALPFVNVGDYVFNETSRSFCHFNWFPDGRAGKVFSFTMGSFGALLASVMTFSNIFVFIVVVRIKRRMSKLFPCDHNSRRRARRGAFRQEERMAKFVALAAIVFLFTWLPVTIRTFCNAFRVFPSQYLDNLSTKLVAVNFILDPLMYVLFKGRFRKKLRLSLNEMTEFIGEVNIGHKSRKQTVRVEDAAAEDRVISAIGPAECSAQSPVIRVADGPTIVNLDLDSVTANKSEAGATDR</sequence>
<reference evidence="12" key="1">
    <citation type="journal article" date="2023" name="G3 (Bethesda)">
        <title>Whole genome assembly and annotation of the endangered Caribbean coral Acropora cervicornis.</title>
        <authorList>
            <person name="Selwyn J.D."/>
            <person name="Vollmer S.V."/>
        </authorList>
    </citation>
    <scope>NUCLEOTIDE SEQUENCE</scope>
    <source>
        <strain evidence="12">K2</strain>
    </source>
</reference>
<feature type="transmembrane region" description="Helical" evidence="10">
    <location>
        <begin position="62"/>
        <end position="84"/>
    </location>
</feature>
<keyword evidence="13" id="KW-1185">Reference proteome</keyword>
<keyword evidence="3 10" id="KW-0812">Transmembrane</keyword>
<gene>
    <name evidence="12" type="ORF">P5673_004345</name>
</gene>
<evidence type="ECO:0000256" key="10">
    <source>
        <dbReference type="SAM" id="Phobius"/>
    </source>
</evidence>
<dbReference type="GO" id="GO:0005886">
    <property type="term" value="C:plasma membrane"/>
    <property type="evidence" value="ECO:0007669"/>
    <property type="project" value="UniProtKB-SubCell"/>
</dbReference>
<accession>A0AAD9R022</accession>
<evidence type="ECO:0000256" key="3">
    <source>
        <dbReference type="ARBA" id="ARBA00022692"/>
    </source>
</evidence>
<evidence type="ECO:0000313" key="12">
    <source>
        <dbReference type="EMBL" id="KAK2570659.1"/>
    </source>
</evidence>
<protein>
    <submittedName>
        <fullName evidence="12">Prostacyclin receptor</fullName>
    </submittedName>
</protein>
<keyword evidence="6 10" id="KW-0472">Membrane</keyword>
<keyword evidence="2" id="KW-1003">Cell membrane</keyword>
<evidence type="ECO:0000256" key="6">
    <source>
        <dbReference type="ARBA" id="ARBA00023136"/>
    </source>
</evidence>
<feature type="domain" description="G-protein coupled receptors family 1 profile" evidence="11">
    <location>
        <begin position="27"/>
        <end position="305"/>
    </location>
</feature>
<dbReference type="PANTHER" id="PTHR11866">
    <property type="entry name" value="G-PROTEIN COUPLED RECEPTOR FAMILY 1 MEMBER"/>
    <property type="match status" value="1"/>
</dbReference>
<dbReference type="GO" id="GO:0007189">
    <property type="term" value="P:adenylate cyclase-activating G protein-coupled receptor signaling pathway"/>
    <property type="evidence" value="ECO:0007669"/>
    <property type="project" value="TreeGrafter"/>
</dbReference>
<evidence type="ECO:0000256" key="2">
    <source>
        <dbReference type="ARBA" id="ARBA00022475"/>
    </source>
</evidence>
<dbReference type="PROSITE" id="PS50262">
    <property type="entry name" value="G_PROTEIN_RECEP_F1_2"/>
    <property type="match status" value="1"/>
</dbReference>
<keyword evidence="7 12" id="KW-0675">Receptor</keyword>
<feature type="transmembrane region" description="Helical" evidence="10">
    <location>
        <begin position="29"/>
        <end position="50"/>
    </location>
</feature>
<comment type="caution">
    <text evidence="12">The sequence shown here is derived from an EMBL/GenBank/DDBJ whole genome shotgun (WGS) entry which is preliminary data.</text>
</comment>
<dbReference type="Proteomes" id="UP001249851">
    <property type="component" value="Unassembled WGS sequence"/>
</dbReference>
<keyword evidence="8" id="KW-0325">Glycoprotein</keyword>
<dbReference type="Gene3D" id="1.20.1070.10">
    <property type="entry name" value="Rhodopsin 7-helix transmembrane proteins"/>
    <property type="match status" value="1"/>
</dbReference>
<keyword evidence="9" id="KW-0807">Transducer</keyword>
<reference evidence="12" key="2">
    <citation type="journal article" date="2023" name="Science">
        <title>Genomic signatures of disease resistance in endangered staghorn corals.</title>
        <authorList>
            <person name="Vollmer S.V."/>
            <person name="Selwyn J.D."/>
            <person name="Despard B.A."/>
            <person name="Roesel C.L."/>
        </authorList>
    </citation>
    <scope>NUCLEOTIDE SEQUENCE</scope>
    <source>
        <strain evidence="12">K2</strain>
    </source>
</reference>
<feature type="transmembrane region" description="Helical" evidence="10">
    <location>
        <begin position="143"/>
        <end position="164"/>
    </location>
</feature>
<name>A0AAD9R022_ACRCE</name>
<feature type="transmembrane region" description="Helical" evidence="10">
    <location>
        <begin position="192"/>
        <end position="220"/>
    </location>
</feature>
<evidence type="ECO:0000313" key="13">
    <source>
        <dbReference type="Proteomes" id="UP001249851"/>
    </source>
</evidence>
<dbReference type="InterPro" id="IPR017452">
    <property type="entry name" value="GPCR_Rhodpsn_7TM"/>
</dbReference>
<organism evidence="12 13">
    <name type="scientific">Acropora cervicornis</name>
    <name type="common">Staghorn coral</name>
    <dbReference type="NCBI Taxonomy" id="6130"/>
    <lineage>
        <taxon>Eukaryota</taxon>
        <taxon>Metazoa</taxon>
        <taxon>Cnidaria</taxon>
        <taxon>Anthozoa</taxon>
        <taxon>Hexacorallia</taxon>
        <taxon>Scleractinia</taxon>
        <taxon>Astrocoeniina</taxon>
        <taxon>Acroporidae</taxon>
        <taxon>Acropora</taxon>
    </lineage>
</organism>
<dbReference type="InterPro" id="IPR008365">
    <property type="entry name" value="Prostanoid_rcpt"/>
</dbReference>
<dbReference type="PANTHER" id="PTHR11866:SF16">
    <property type="entry name" value="PROSTAGLANDIN E2 RECEPTOR EP4 SUBTYPE-LIKE PROTEIN"/>
    <property type="match status" value="1"/>
</dbReference>
<proteinExistence type="predicted"/>
<feature type="transmembrane region" description="Helical" evidence="10">
    <location>
        <begin position="104"/>
        <end position="123"/>
    </location>
</feature>
<evidence type="ECO:0000256" key="4">
    <source>
        <dbReference type="ARBA" id="ARBA00022989"/>
    </source>
</evidence>
<dbReference type="AlphaFoldDB" id="A0AAD9R022"/>
<dbReference type="EMBL" id="JARQWQ010000007">
    <property type="protein sequence ID" value="KAK2570659.1"/>
    <property type="molecule type" value="Genomic_DNA"/>
</dbReference>
<evidence type="ECO:0000256" key="9">
    <source>
        <dbReference type="ARBA" id="ARBA00023224"/>
    </source>
</evidence>
<dbReference type="GO" id="GO:0004930">
    <property type="term" value="F:G protein-coupled receptor activity"/>
    <property type="evidence" value="ECO:0007669"/>
    <property type="project" value="UniProtKB-KW"/>
</dbReference>
<keyword evidence="4 10" id="KW-1133">Transmembrane helix</keyword>
<comment type="subcellular location">
    <subcellularLocation>
        <location evidence="1">Cell membrane</location>
        <topology evidence="1">Multi-pass membrane protein</topology>
    </subcellularLocation>
</comment>
<feature type="transmembrane region" description="Helical" evidence="10">
    <location>
        <begin position="289"/>
        <end position="308"/>
    </location>
</feature>
<dbReference type="GO" id="GO:0007204">
    <property type="term" value="P:positive regulation of cytosolic calcium ion concentration"/>
    <property type="evidence" value="ECO:0007669"/>
    <property type="project" value="TreeGrafter"/>
</dbReference>
<evidence type="ECO:0000256" key="8">
    <source>
        <dbReference type="ARBA" id="ARBA00023180"/>
    </source>
</evidence>
<keyword evidence="5" id="KW-0297">G-protein coupled receptor</keyword>
<evidence type="ECO:0000256" key="1">
    <source>
        <dbReference type="ARBA" id="ARBA00004651"/>
    </source>
</evidence>
<evidence type="ECO:0000256" key="7">
    <source>
        <dbReference type="ARBA" id="ARBA00023170"/>
    </source>
</evidence>
<dbReference type="Pfam" id="PF00001">
    <property type="entry name" value="7tm_1"/>
    <property type="match status" value="1"/>
</dbReference>
<evidence type="ECO:0000256" key="5">
    <source>
        <dbReference type="ARBA" id="ARBA00023040"/>
    </source>
</evidence>
<evidence type="ECO:0000259" key="11">
    <source>
        <dbReference type="PROSITE" id="PS50262"/>
    </source>
</evidence>
<feature type="transmembrane region" description="Helical" evidence="10">
    <location>
        <begin position="251"/>
        <end position="269"/>
    </location>
</feature>